<reference evidence="1 2" key="1">
    <citation type="submission" date="2021-10" db="EMBL/GenBank/DDBJ databases">
        <title>Anaerobic single-cell dispensing facilitates the cultivation of human gut bacteria.</title>
        <authorList>
            <person name="Afrizal A."/>
        </authorList>
    </citation>
    <scope>NUCLEOTIDE SEQUENCE [LARGE SCALE GENOMIC DNA]</scope>
    <source>
        <strain evidence="1 2">CLA-AA-H200</strain>
    </source>
</reference>
<gene>
    <name evidence="1" type="ORF">LKD70_06125</name>
</gene>
<accession>A0ABS8FVF3</accession>
<keyword evidence="2" id="KW-1185">Reference proteome</keyword>
<protein>
    <recommendedName>
        <fullName evidence="3">Phage-Barnase-EndoU-ColicinE5/D-RelE like nuclease 3 domain-containing protein</fullName>
    </recommendedName>
</protein>
<evidence type="ECO:0000313" key="2">
    <source>
        <dbReference type="Proteomes" id="UP001198151"/>
    </source>
</evidence>
<dbReference type="Proteomes" id="UP001198151">
    <property type="component" value="Unassembled WGS sequence"/>
</dbReference>
<dbReference type="RefSeq" id="WP_227707150.1">
    <property type="nucleotide sequence ID" value="NZ_JAJEQX010000008.1"/>
</dbReference>
<dbReference type="EMBL" id="JAJEQX010000008">
    <property type="protein sequence ID" value="MCC2254015.1"/>
    <property type="molecule type" value="Genomic_DNA"/>
</dbReference>
<comment type="caution">
    <text evidence="1">The sequence shown here is derived from an EMBL/GenBank/DDBJ whole genome shotgun (WGS) entry which is preliminary data.</text>
</comment>
<evidence type="ECO:0000313" key="1">
    <source>
        <dbReference type="EMBL" id="MCC2254015.1"/>
    </source>
</evidence>
<sequence>MAGTSGGVKSVQIVLDLDERFFQIGVCPVVEGDFNIDTDFILIRKNKKDDLEHSTPYTLLDLDYDIKDVADRLKELTVEEYSETKIDKDDLEPPLLFVFGKEINRKLVYIKLKIKGDQKRYVLCVSFHYAKNKMRFPYA</sequence>
<organism evidence="1 2">
    <name type="scientific">Ruminococcus turbiniformis</name>
    <dbReference type="NCBI Taxonomy" id="2881258"/>
    <lineage>
        <taxon>Bacteria</taxon>
        <taxon>Bacillati</taxon>
        <taxon>Bacillota</taxon>
        <taxon>Clostridia</taxon>
        <taxon>Eubacteriales</taxon>
        <taxon>Oscillospiraceae</taxon>
        <taxon>Ruminococcus</taxon>
    </lineage>
</organism>
<proteinExistence type="predicted"/>
<evidence type="ECO:0008006" key="3">
    <source>
        <dbReference type="Google" id="ProtNLM"/>
    </source>
</evidence>
<name>A0ABS8FVF3_9FIRM</name>